<protein>
    <recommendedName>
        <fullName evidence="7">MADS-box domain-containing protein</fullName>
    </recommendedName>
</protein>
<dbReference type="PANTHER" id="PTHR11945">
    <property type="entry name" value="MADS BOX PROTEIN"/>
    <property type="match status" value="1"/>
</dbReference>
<dbReference type="GO" id="GO:0045944">
    <property type="term" value="P:positive regulation of transcription by RNA polymerase II"/>
    <property type="evidence" value="ECO:0007669"/>
    <property type="project" value="InterPro"/>
</dbReference>
<evidence type="ECO:0000256" key="5">
    <source>
        <dbReference type="ARBA" id="ARBA00023242"/>
    </source>
</evidence>
<dbReference type="FunFam" id="3.40.1810.10:FF:000006">
    <property type="entry name" value="Agamous-like MADS-box protein AGL62"/>
    <property type="match status" value="1"/>
</dbReference>
<evidence type="ECO:0000259" key="7">
    <source>
        <dbReference type="PROSITE" id="PS50066"/>
    </source>
</evidence>
<dbReference type="Proteomes" id="UP001177140">
    <property type="component" value="Unassembled WGS sequence"/>
</dbReference>
<dbReference type="PANTHER" id="PTHR11945:SF629">
    <property type="entry name" value="OS02G0164450 PROTEIN"/>
    <property type="match status" value="1"/>
</dbReference>
<name>A0AA41VHP4_PAPNU</name>
<keyword evidence="6" id="KW-0812">Transmembrane</keyword>
<comment type="caution">
    <text evidence="8">The sequence shown here is derived from an EMBL/GenBank/DDBJ whole genome shotgun (WGS) entry which is preliminary data.</text>
</comment>
<dbReference type="PROSITE" id="PS50066">
    <property type="entry name" value="MADS_BOX_2"/>
    <property type="match status" value="1"/>
</dbReference>
<evidence type="ECO:0000256" key="6">
    <source>
        <dbReference type="SAM" id="Phobius"/>
    </source>
</evidence>
<dbReference type="Pfam" id="PF00319">
    <property type="entry name" value="SRF-TF"/>
    <property type="match status" value="1"/>
</dbReference>
<dbReference type="SUPFAM" id="SSF55455">
    <property type="entry name" value="SRF-like"/>
    <property type="match status" value="1"/>
</dbReference>
<evidence type="ECO:0000256" key="4">
    <source>
        <dbReference type="ARBA" id="ARBA00023163"/>
    </source>
</evidence>
<dbReference type="SMART" id="SM00432">
    <property type="entry name" value="MADS"/>
    <property type="match status" value="1"/>
</dbReference>
<proteinExistence type="predicted"/>
<keyword evidence="6" id="KW-1133">Transmembrane helix</keyword>
<dbReference type="GO" id="GO:0046983">
    <property type="term" value="F:protein dimerization activity"/>
    <property type="evidence" value="ECO:0007669"/>
    <property type="project" value="InterPro"/>
</dbReference>
<evidence type="ECO:0000256" key="3">
    <source>
        <dbReference type="ARBA" id="ARBA00023125"/>
    </source>
</evidence>
<dbReference type="CDD" id="cd00265">
    <property type="entry name" value="MADS_MEF2_like"/>
    <property type="match status" value="1"/>
</dbReference>
<gene>
    <name evidence="8" type="ORF">MKW94_028523</name>
</gene>
<evidence type="ECO:0000256" key="2">
    <source>
        <dbReference type="ARBA" id="ARBA00023015"/>
    </source>
</evidence>
<dbReference type="Gene3D" id="3.40.1810.10">
    <property type="entry name" value="Transcription factor, MADS-box"/>
    <property type="match status" value="1"/>
</dbReference>
<dbReference type="GO" id="GO:0000978">
    <property type="term" value="F:RNA polymerase II cis-regulatory region sequence-specific DNA binding"/>
    <property type="evidence" value="ECO:0007669"/>
    <property type="project" value="TreeGrafter"/>
</dbReference>
<reference evidence="8" key="1">
    <citation type="submission" date="2022-03" db="EMBL/GenBank/DDBJ databases">
        <title>A functionally conserved STORR gene fusion in Papaver species that diverged 16.8 million years ago.</title>
        <authorList>
            <person name="Catania T."/>
        </authorList>
    </citation>
    <scope>NUCLEOTIDE SEQUENCE</scope>
    <source>
        <strain evidence="8">S-191538</strain>
    </source>
</reference>
<evidence type="ECO:0000256" key="1">
    <source>
        <dbReference type="ARBA" id="ARBA00004123"/>
    </source>
</evidence>
<evidence type="ECO:0000313" key="9">
    <source>
        <dbReference type="Proteomes" id="UP001177140"/>
    </source>
</evidence>
<evidence type="ECO:0000313" key="8">
    <source>
        <dbReference type="EMBL" id="MCL7041477.1"/>
    </source>
</evidence>
<keyword evidence="6" id="KW-0472">Membrane</keyword>
<dbReference type="AlphaFoldDB" id="A0AA41VHP4"/>
<dbReference type="GO" id="GO:0005634">
    <property type="term" value="C:nucleus"/>
    <property type="evidence" value="ECO:0007669"/>
    <property type="project" value="UniProtKB-SubCell"/>
</dbReference>
<keyword evidence="2" id="KW-0805">Transcription regulation</keyword>
<sequence>MIITCITATSLFLISSVKFSLPLLLSLLLSLFCAKKGVMETIKKERKPGHGRRKIDIKKIQNKQSLQVTFTKRKGGLFKKASELSVLCGAQVALILFSPAGKPYTCGHPTPDHIIDRFLNNTDDLSKIHKGDELDECQRRFMEVEKDLEVEKKRGDMLQTMVNCNLGDNQFWWDAYIDGLSLGELKQMRSDMEQLQKIVAKRCDEVMVGNVDSSSWLMPADVNTVGADGAFDFGLDGQLSNPASSSNSSWMTADVKAVDAHDSSEDPLDYIDYSGLLDLC</sequence>
<keyword evidence="9" id="KW-1185">Reference proteome</keyword>
<dbReference type="EMBL" id="JAJJMA010224108">
    <property type="protein sequence ID" value="MCL7041477.1"/>
    <property type="molecule type" value="Genomic_DNA"/>
</dbReference>
<dbReference type="InterPro" id="IPR036879">
    <property type="entry name" value="TF_MADSbox_sf"/>
</dbReference>
<keyword evidence="5" id="KW-0539">Nucleus</keyword>
<dbReference type="InterPro" id="IPR002100">
    <property type="entry name" value="TF_MADSbox"/>
</dbReference>
<keyword evidence="4" id="KW-0804">Transcription</keyword>
<dbReference type="InterPro" id="IPR033896">
    <property type="entry name" value="MEF2-like_N"/>
</dbReference>
<feature type="domain" description="MADS-box" evidence="7">
    <location>
        <begin position="50"/>
        <end position="110"/>
    </location>
</feature>
<dbReference type="GO" id="GO:0000981">
    <property type="term" value="F:DNA-binding transcription factor activity, RNA polymerase II-specific"/>
    <property type="evidence" value="ECO:0007669"/>
    <property type="project" value="TreeGrafter"/>
</dbReference>
<accession>A0AA41VHP4</accession>
<feature type="transmembrane region" description="Helical" evidence="6">
    <location>
        <begin position="12"/>
        <end position="34"/>
    </location>
</feature>
<keyword evidence="3" id="KW-0238">DNA-binding</keyword>
<dbReference type="PRINTS" id="PR00404">
    <property type="entry name" value="MADSDOMAIN"/>
</dbReference>
<organism evidence="8 9">
    <name type="scientific">Papaver nudicaule</name>
    <name type="common">Iceland poppy</name>
    <dbReference type="NCBI Taxonomy" id="74823"/>
    <lineage>
        <taxon>Eukaryota</taxon>
        <taxon>Viridiplantae</taxon>
        <taxon>Streptophyta</taxon>
        <taxon>Embryophyta</taxon>
        <taxon>Tracheophyta</taxon>
        <taxon>Spermatophyta</taxon>
        <taxon>Magnoliopsida</taxon>
        <taxon>Ranunculales</taxon>
        <taxon>Papaveraceae</taxon>
        <taxon>Papaveroideae</taxon>
        <taxon>Papaver</taxon>
    </lineage>
</organism>
<comment type="subcellular location">
    <subcellularLocation>
        <location evidence="1">Nucleus</location>
    </subcellularLocation>
</comment>